<dbReference type="PANTHER" id="PTHR30203">
    <property type="entry name" value="OUTER MEMBRANE CATION EFFLUX PROTEIN"/>
    <property type="match status" value="1"/>
</dbReference>
<reference evidence="4 5" key="1">
    <citation type="journal article" date="2009" name="Appl. Environ. Microbiol.">
        <title>Three genomes from the phylum Acidobacteria provide insight into the lifestyles of these microorganisms in soils.</title>
        <authorList>
            <person name="Ward N.L."/>
            <person name="Challacombe J.F."/>
            <person name="Janssen P.H."/>
            <person name="Henrissat B."/>
            <person name="Coutinho P.M."/>
            <person name="Wu M."/>
            <person name="Xie G."/>
            <person name="Haft D.H."/>
            <person name="Sait M."/>
            <person name="Badger J."/>
            <person name="Barabote R.D."/>
            <person name="Bradley B."/>
            <person name="Brettin T.S."/>
            <person name="Brinkac L.M."/>
            <person name="Bruce D."/>
            <person name="Creasy T."/>
            <person name="Daugherty S.C."/>
            <person name="Davidsen T.M."/>
            <person name="DeBoy R.T."/>
            <person name="Detter J.C."/>
            <person name="Dodson R.J."/>
            <person name="Durkin A.S."/>
            <person name="Ganapathy A."/>
            <person name="Gwinn-Giglio M."/>
            <person name="Han C.S."/>
            <person name="Khouri H."/>
            <person name="Kiss H."/>
            <person name="Kothari S.P."/>
            <person name="Madupu R."/>
            <person name="Nelson K.E."/>
            <person name="Nelson W.C."/>
            <person name="Paulsen I."/>
            <person name="Penn K."/>
            <person name="Ren Q."/>
            <person name="Rosovitz M.J."/>
            <person name="Selengut J.D."/>
            <person name="Shrivastava S."/>
            <person name="Sullivan S.A."/>
            <person name="Tapia R."/>
            <person name="Thompson L.S."/>
            <person name="Watkins K.L."/>
            <person name="Yang Q."/>
            <person name="Yu C."/>
            <person name="Zafar N."/>
            <person name="Zhou L."/>
            <person name="Kuske C.R."/>
        </authorList>
    </citation>
    <scope>NUCLEOTIDE SEQUENCE [LARGE SCALE GENOMIC DNA]</scope>
    <source>
        <strain evidence="5">ATCC 51196 / DSM 11244 / BCRC 80197 / JCM 7670 / NBRC 15755 / NCIMB 13165 / 161</strain>
    </source>
</reference>
<keyword evidence="5" id="KW-1185">Reference proteome</keyword>
<evidence type="ECO:0000313" key="5">
    <source>
        <dbReference type="Proteomes" id="UP000002207"/>
    </source>
</evidence>
<keyword evidence="2" id="KW-0449">Lipoprotein</keyword>
<keyword evidence="3" id="KW-0175">Coiled coil</keyword>
<comment type="subcellular location">
    <subcellularLocation>
        <location evidence="2">Cell membrane</location>
        <topology evidence="2">Lipid-anchor</topology>
    </subcellularLocation>
</comment>
<dbReference type="PROSITE" id="PS51257">
    <property type="entry name" value="PROKAR_LIPOPROTEIN"/>
    <property type="match status" value="1"/>
</dbReference>
<dbReference type="KEGG" id="aca:ACP_1343"/>
<dbReference type="InterPro" id="IPR003423">
    <property type="entry name" value="OMP_efflux"/>
</dbReference>
<accession>C1F5G8</accession>
<dbReference type="SUPFAM" id="SSF56954">
    <property type="entry name" value="Outer membrane efflux proteins (OEP)"/>
    <property type="match status" value="1"/>
</dbReference>
<keyword evidence="2" id="KW-0732">Signal</keyword>
<keyword evidence="2" id="KW-1134">Transmembrane beta strand</keyword>
<dbReference type="OrthoDB" id="9783163at2"/>
<dbReference type="FunCoup" id="C1F5G8">
    <property type="interactions" value="196"/>
</dbReference>
<dbReference type="Gene3D" id="1.20.1600.10">
    <property type="entry name" value="Outer membrane efflux proteins (OEP)"/>
    <property type="match status" value="1"/>
</dbReference>
<dbReference type="Gene3D" id="2.20.200.10">
    <property type="entry name" value="Outer membrane efflux proteins (OEP)"/>
    <property type="match status" value="1"/>
</dbReference>
<dbReference type="NCBIfam" id="TIGR01845">
    <property type="entry name" value="outer_NodT"/>
    <property type="match status" value="1"/>
</dbReference>
<dbReference type="Proteomes" id="UP000002207">
    <property type="component" value="Chromosome"/>
</dbReference>
<organism evidence="4 5">
    <name type="scientific">Acidobacterium capsulatum (strain ATCC 51196 / DSM 11244 / BCRC 80197 / JCM 7670 / NBRC 15755 / NCIMB 13165 / 161)</name>
    <dbReference type="NCBI Taxonomy" id="240015"/>
    <lineage>
        <taxon>Bacteria</taxon>
        <taxon>Pseudomonadati</taxon>
        <taxon>Acidobacteriota</taxon>
        <taxon>Terriglobia</taxon>
        <taxon>Terriglobales</taxon>
        <taxon>Acidobacteriaceae</taxon>
        <taxon>Acidobacterium</taxon>
    </lineage>
</organism>
<dbReference type="GO" id="GO:0015562">
    <property type="term" value="F:efflux transmembrane transporter activity"/>
    <property type="evidence" value="ECO:0007669"/>
    <property type="project" value="InterPro"/>
</dbReference>
<proteinExistence type="inferred from homology"/>
<feature type="chain" id="PRO_5001437455" evidence="2">
    <location>
        <begin position="20"/>
        <end position="485"/>
    </location>
</feature>
<gene>
    <name evidence="4" type="primary">oprM</name>
    <name evidence="4" type="ordered locus">ACP_1343</name>
</gene>
<keyword evidence="2" id="KW-0472">Membrane</keyword>
<keyword evidence="2" id="KW-0564">Palmitate</keyword>
<protein>
    <submittedName>
        <fullName evidence="4">Outer membrane efflux protein OprM</fullName>
    </submittedName>
</protein>
<evidence type="ECO:0000256" key="3">
    <source>
        <dbReference type="SAM" id="Coils"/>
    </source>
</evidence>
<dbReference type="PANTHER" id="PTHR30203:SF33">
    <property type="entry name" value="BLR4455 PROTEIN"/>
    <property type="match status" value="1"/>
</dbReference>
<dbReference type="Pfam" id="PF02321">
    <property type="entry name" value="OEP"/>
    <property type="match status" value="2"/>
</dbReference>
<evidence type="ECO:0000256" key="2">
    <source>
        <dbReference type="RuleBase" id="RU362097"/>
    </source>
</evidence>
<dbReference type="HOGENOM" id="CLU_012817_13_3_0"/>
<dbReference type="RefSeq" id="WP_015896481.1">
    <property type="nucleotide sequence ID" value="NC_012483.1"/>
</dbReference>
<evidence type="ECO:0000256" key="1">
    <source>
        <dbReference type="ARBA" id="ARBA00007613"/>
    </source>
</evidence>
<evidence type="ECO:0000313" key="4">
    <source>
        <dbReference type="EMBL" id="ACO31476.1"/>
    </source>
</evidence>
<comment type="similarity">
    <text evidence="1 2">Belongs to the outer membrane factor (OMF) (TC 1.B.17) family.</text>
</comment>
<name>C1F5G8_ACIC5</name>
<dbReference type="InParanoid" id="C1F5G8"/>
<keyword evidence="2" id="KW-0812">Transmembrane</keyword>
<dbReference type="GO" id="GO:0005886">
    <property type="term" value="C:plasma membrane"/>
    <property type="evidence" value="ECO:0007669"/>
    <property type="project" value="UniProtKB-SubCell"/>
</dbReference>
<dbReference type="eggNOG" id="COG1538">
    <property type="taxonomic scope" value="Bacteria"/>
</dbReference>
<feature type="signal peptide" evidence="2">
    <location>
        <begin position="1"/>
        <end position="19"/>
    </location>
</feature>
<dbReference type="EMBL" id="CP001472">
    <property type="protein sequence ID" value="ACO31476.1"/>
    <property type="molecule type" value="Genomic_DNA"/>
</dbReference>
<dbReference type="InterPro" id="IPR010131">
    <property type="entry name" value="MdtP/NodT-like"/>
</dbReference>
<dbReference type="AlphaFoldDB" id="C1F5G8"/>
<sequence length="485" mass="53408">MSFRNSTLLASSLAVLLLAGCTVGPKYQRPQVPVPPSYRGGAVVNSTPADAKATAASLGAQKWSTVFQDPVLQKLISEAITNNYDIRIAAQRILEEQDQLGVTRAQEYPTLSGGASYDTIGLPASISKALNGNNNNNSNNTGRRNIYAGGLSLSAAWNLDFWGYYRSQTRAAREQLLASTWARRMTIDTVVENVATAYFQLRTLDAELAITRQTVAARKNSLQLTQTLERGGNGTLEDVRQAQESLYQATAEIPDLERQIAQQEDALSILLGRNPGPILRGSLSTVDWPNPHQVPAGLPLQLLERRPDIEEAEAQLRADNANVDVARARFFPQLSITGNGGTDSSQFKQLFDGSNILWYVTGSLTQNIFDAGSLRNNLHLTQAEKQQQVLTYSQTIQKAFQNVSDSLIALQRYREYRAQEEKYVAAAKDATRLARMRYKGGATSYLEVLTNDTTYYQAQISLLTAREQEAISFVQLYSALGGGWQ</sequence>
<feature type="coiled-coil region" evidence="3">
    <location>
        <begin position="239"/>
        <end position="266"/>
    </location>
</feature>
<dbReference type="STRING" id="240015.ACP_1343"/>